<dbReference type="EMBL" id="CAJOBJ010226607">
    <property type="protein sequence ID" value="CAF5045267.1"/>
    <property type="molecule type" value="Genomic_DNA"/>
</dbReference>
<evidence type="ECO:0000313" key="3">
    <source>
        <dbReference type="EMBL" id="CAF5045267.1"/>
    </source>
</evidence>
<dbReference type="PANTHER" id="PTHR12124">
    <property type="entry name" value="POLYMYOSITIS/SCLERODERMA AUTOANTIGEN-RELATED"/>
    <property type="match status" value="1"/>
</dbReference>
<dbReference type="GO" id="GO:0071039">
    <property type="term" value="P:nuclear polyadenylation-dependent CUT catabolic process"/>
    <property type="evidence" value="ECO:0007669"/>
    <property type="project" value="TreeGrafter"/>
</dbReference>
<dbReference type="AlphaFoldDB" id="A0A8S3C065"/>
<dbReference type="InterPro" id="IPR045092">
    <property type="entry name" value="Rrp6-like"/>
</dbReference>
<dbReference type="PANTHER" id="PTHR12124:SF47">
    <property type="entry name" value="EXOSOME COMPONENT 10"/>
    <property type="match status" value="1"/>
</dbReference>
<dbReference type="InterPro" id="IPR002562">
    <property type="entry name" value="3'-5'_exonuclease_dom"/>
</dbReference>
<dbReference type="GO" id="GO:0071036">
    <property type="term" value="P:nuclear polyadenylation-dependent snoRNA catabolic process"/>
    <property type="evidence" value="ECO:0007669"/>
    <property type="project" value="TreeGrafter"/>
</dbReference>
<dbReference type="GO" id="GO:0005730">
    <property type="term" value="C:nucleolus"/>
    <property type="evidence" value="ECO:0007669"/>
    <property type="project" value="TreeGrafter"/>
</dbReference>
<reference evidence="2" key="1">
    <citation type="submission" date="2021-02" db="EMBL/GenBank/DDBJ databases">
        <authorList>
            <person name="Nowell W R."/>
        </authorList>
    </citation>
    <scope>NUCLEOTIDE SEQUENCE</scope>
</reference>
<comment type="caution">
    <text evidence="2">The sequence shown here is derived from an EMBL/GenBank/DDBJ whole genome shotgun (WGS) entry which is preliminary data.</text>
</comment>
<sequence>MQISSRTEDFLIDTLALRDELSILNNVFTNPKVLKVFHGADWDVEWLQKDF</sequence>
<dbReference type="GO" id="GO:0071044">
    <property type="term" value="P:histone mRNA catabolic process"/>
    <property type="evidence" value="ECO:0007669"/>
    <property type="project" value="TreeGrafter"/>
</dbReference>
<evidence type="ECO:0000259" key="1">
    <source>
        <dbReference type="Pfam" id="PF01612"/>
    </source>
</evidence>
<accession>A0A8S3C065</accession>
<dbReference type="GO" id="GO:0000175">
    <property type="term" value="F:3'-5'-RNA exonuclease activity"/>
    <property type="evidence" value="ECO:0007669"/>
    <property type="project" value="InterPro"/>
</dbReference>
<dbReference type="Proteomes" id="UP000681720">
    <property type="component" value="Unassembled WGS sequence"/>
</dbReference>
<dbReference type="GO" id="GO:0071051">
    <property type="term" value="P:poly(A)-dependent snoRNA 3'-end processing"/>
    <property type="evidence" value="ECO:0007669"/>
    <property type="project" value="TreeGrafter"/>
</dbReference>
<dbReference type="GO" id="GO:0071038">
    <property type="term" value="P:TRAMP-dependent tRNA surveillance pathway"/>
    <property type="evidence" value="ECO:0007669"/>
    <property type="project" value="TreeGrafter"/>
</dbReference>
<dbReference type="GO" id="GO:0071035">
    <property type="term" value="P:nuclear polyadenylation-dependent rRNA catabolic process"/>
    <property type="evidence" value="ECO:0007669"/>
    <property type="project" value="TreeGrafter"/>
</dbReference>
<dbReference type="GO" id="GO:0000176">
    <property type="term" value="C:nuclear exosome (RNase complex)"/>
    <property type="evidence" value="ECO:0007669"/>
    <property type="project" value="TreeGrafter"/>
</dbReference>
<dbReference type="Pfam" id="PF01612">
    <property type="entry name" value="DNA_pol_A_exo1"/>
    <property type="match status" value="1"/>
</dbReference>
<dbReference type="GO" id="GO:0071040">
    <property type="term" value="P:nuclear polyadenylation-dependent antisense transcript catabolic process"/>
    <property type="evidence" value="ECO:0007669"/>
    <property type="project" value="TreeGrafter"/>
</dbReference>
<dbReference type="SUPFAM" id="SSF53098">
    <property type="entry name" value="Ribonuclease H-like"/>
    <property type="match status" value="1"/>
</dbReference>
<feature type="non-terminal residue" evidence="2">
    <location>
        <position position="1"/>
    </location>
</feature>
<dbReference type="GO" id="GO:0000467">
    <property type="term" value="P:exonucleolytic trimming to generate mature 3'-end of 5.8S rRNA from tricistronic rRNA transcript (SSU-rRNA, 5.8S rRNA, LSU-rRNA)"/>
    <property type="evidence" value="ECO:0007669"/>
    <property type="project" value="InterPro"/>
</dbReference>
<protein>
    <recommendedName>
        <fullName evidence="1">3'-5' exonuclease domain-containing protein</fullName>
    </recommendedName>
</protein>
<dbReference type="GO" id="GO:0071037">
    <property type="term" value="P:nuclear polyadenylation-dependent snRNA catabolic process"/>
    <property type="evidence" value="ECO:0007669"/>
    <property type="project" value="TreeGrafter"/>
</dbReference>
<dbReference type="EMBL" id="CAJOBH010160556">
    <property type="protein sequence ID" value="CAF4877156.1"/>
    <property type="molecule type" value="Genomic_DNA"/>
</dbReference>
<organism evidence="2 4">
    <name type="scientific">Rotaria magnacalcarata</name>
    <dbReference type="NCBI Taxonomy" id="392030"/>
    <lineage>
        <taxon>Eukaryota</taxon>
        <taxon>Metazoa</taxon>
        <taxon>Spiralia</taxon>
        <taxon>Gnathifera</taxon>
        <taxon>Rotifera</taxon>
        <taxon>Eurotatoria</taxon>
        <taxon>Bdelloidea</taxon>
        <taxon>Philodinida</taxon>
        <taxon>Philodinidae</taxon>
        <taxon>Rotaria</taxon>
    </lineage>
</organism>
<name>A0A8S3C065_9BILA</name>
<evidence type="ECO:0000313" key="4">
    <source>
        <dbReference type="Proteomes" id="UP000681967"/>
    </source>
</evidence>
<dbReference type="GO" id="GO:0003727">
    <property type="term" value="F:single-stranded RNA binding"/>
    <property type="evidence" value="ECO:0007669"/>
    <property type="project" value="TreeGrafter"/>
</dbReference>
<evidence type="ECO:0000313" key="2">
    <source>
        <dbReference type="EMBL" id="CAF4877156.1"/>
    </source>
</evidence>
<gene>
    <name evidence="2" type="ORF">BYL167_LOCUS51201</name>
    <name evidence="3" type="ORF">GIL414_LOCUS59653</name>
</gene>
<proteinExistence type="predicted"/>
<feature type="domain" description="3'-5' exonuclease" evidence="1">
    <location>
        <begin position="1"/>
        <end position="51"/>
    </location>
</feature>
<dbReference type="InterPro" id="IPR012337">
    <property type="entry name" value="RNaseH-like_sf"/>
</dbReference>
<dbReference type="InterPro" id="IPR036397">
    <property type="entry name" value="RNaseH_sf"/>
</dbReference>
<dbReference type="Proteomes" id="UP000681967">
    <property type="component" value="Unassembled WGS sequence"/>
</dbReference>
<dbReference type="Gene3D" id="3.30.420.10">
    <property type="entry name" value="Ribonuclease H-like superfamily/Ribonuclease H"/>
    <property type="match status" value="1"/>
</dbReference>